<protein>
    <submittedName>
        <fullName evidence="1">Uncharacterized protein</fullName>
    </submittedName>
</protein>
<organism evidence="1 2">
    <name type="scientific">Taxus chinensis</name>
    <name type="common">Chinese yew</name>
    <name type="synonym">Taxus wallichiana var. chinensis</name>
    <dbReference type="NCBI Taxonomy" id="29808"/>
    <lineage>
        <taxon>Eukaryota</taxon>
        <taxon>Viridiplantae</taxon>
        <taxon>Streptophyta</taxon>
        <taxon>Embryophyta</taxon>
        <taxon>Tracheophyta</taxon>
        <taxon>Spermatophyta</taxon>
        <taxon>Pinopsida</taxon>
        <taxon>Pinidae</taxon>
        <taxon>Conifers II</taxon>
        <taxon>Cupressales</taxon>
        <taxon>Taxaceae</taxon>
        <taxon>Taxus</taxon>
    </lineage>
</organism>
<reference evidence="1 2" key="1">
    <citation type="journal article" date="2021" name="Nat. Plants">
        <title>The Taxus genome provides insights into paclitaxel biosynthesis.</title>
        <authorList>
            <person name="Xiong X."/>
            <person name="Gou J."/>
            <person name="Liao Q."/>
            <person name="Li Y."/>
            <person name="Zhou Q."/>
            <person name="Bi G."/>
            <person name="Li C."/>
            <person name="Du R."/>
            <person name="Wang X."/>
            <person name="Sun T."/>
            <person name="Guo L."/>
            <person name="Liang H."/>
            <person name="Lu P."/>
            <person name="Wu Y."/>
            <person name="Zhang Z."/>
            <person name="Ro D.K."/>
            <person name="Shang Y."/>
            <person name="Huang S."/>
            <person name="Yan J."/>
        </authorList>
    </citation>
    <scope>NUCLEOTIDE SEQUENCE [LARGE SCALE GENOMIC DNA]</scope>
    <source>
        <strain evidence="1">Ta-2019</strain>
    </source>
</reference>
<dbReference type="EMBL" id="JAHRHJ020000002">
    <property type="protein sequence ID" value="KAH9327437.1"/>
    <property type="molecule type" value="Genomic_DNA"/>
</dbReference>
<evidence type="ECO:0000313" key="1">
    <source>
        <dbReference type="EMBL" id="KAH9327437.1"/>
    </source>
</evidence>
<dbReference type="Gene3D" id="3.30.420.10">
    <property type="entry name" value="Ribonuclease H-like superfamily/Ribonuclease H"/>
    <property type="match status" value="1"/>
</dbReference>
<gene>
    <name evidence="1" type="ORF">KI387_007615</name>
</gene>
<evidence type="ECO:0000313" key="2">
    <source>
        <dbReference type="Proteomes" id="UP000824469"/>
    </source>
</evidence>
<dbReference type="GO" id="GO:0003676">
    <property type="term" value="F:nucleic acid binding"/>
    <property type="evidence" value="ECO:0007669"/>
    <property type="project" value="InterPro"/>
</dbReference>
<proteinExistence type="predicted"/>
<dbReference type="AlphaFoldDB" id="A0AA38GSB6"/>
<accession>A0AA38GSB6</accession>
<feature type="non-terminal residue" evidence="1">
    <location>
        <position position="84"/>
    </location>
</feature>
<keyword evidence="2" id="KW-1185">Reference proteome</keyword>
<sequence length="84" mass="9962">IRKLVDENQRMWLKSLYNALWEDRITPKRSLGMSPFQVLYSTDAEIPISAELPTQCLARAIKDETFKNSLEKRIMYLTELEEKR</sequence>
<feature type="non-terminal residue" evidence="1">
    <location>
        <position position="1"/>
    </location>
</feature>
<dbReference type="Proteomes" id="UP000824469">
    <property type="component" value="Unassembled WGS sequence"/>
</dbReference>
<dbReference type="InterPro" id="IPR036397">
    <property type="entry name" value="RNaseH_sf"/>
</dbReference>
<name>A0AA38GSB6_TAXCH</name>
<comment type="caution">
    <text evidence="1">The sequence shown here is derived from an EMBL/GenBank/DDBJ whole genome shotgun (WGS) entry which is preliminary data.</text>
</comment>